<dbReference type="EMBL" id="KQ964450">
    <property type="protein sequence ID" value="KXN72603.1"/>
    <property type="molecule type" value="Genomic_DNA"/>
</dbReference>
<organism evidence="1 2">
    <name type="scientific">Conidiobolus coronatus (strain ATCC 28846 / CBS 209.66 / NRRL 28638)</name>
    <name type="common">Delacroixia coronata</name>
    <dbReference type="NCBI Taxonomy" id="796925"/>
    <lineage>
        <taxon>Eukaryota</taxon>
        <taxon>Fungi</taxon>
        <taxon>Fungi incertae sedis</taxon>
        <taxon>Zoopagomycota</taxon>
        <taxon>Entomophthoromycotina</taxon>
        <taxon>Entomophthoromycetes</taxon>
        <taxon>Entomophthorales</taxon>
        <taxon>Ancylistaceae</taxon>
        <taxon>Conidiobolus</taxon>
    </lineage>
</organism>
<protein>
    <submittedName>
        <fullName evidence="1">Uncharacterized protein</fullName>
    </submittedName>
</protein>
<dbReference type="Gene3D" id="3.90.180.10">
    <property type="entry name" value="Medium-chain alcohol dehydrogenases, catalytic domain"/>
    <property type="match status" value="1"/>
</dbReference>
<accession>A0A137PC96</accession>
<dbReference type="STRING" id="796925.A0A137PC96"/>
<keyword evidence="2" id="KW-1185">Reference proteome</keyword>
<gene>
    <name evidence="1" type="ORF">CONCODRAFT_4571</name>
</gene>
<name>A0A137PC96_CONC2</name>
<dbReference type="AlphaFoldDB" id="A0A137PC96"/>
<evidence type="ECO:0000313" key="1">
    <source>
        <dbReference type="EMBL" id="KXN72603.1"/>
    </source>
</evidence>
<proteinExistence type="predicted"/>
<dbReference type="OrthoDB" id="10257049at2759"/>
<sequence length="69" mass="7814">MNRVLLKNVALVGLHMGAYMQHDPETLLESWQALNELFTSGKLKPLVYPKKKSISKIVVTMNTEETSKL</sequence>
<reference evidence="1 2" key="1">
    <citation type="journal article" date="2015" name="Genome Biol. Evol.">
        <title>Phylogenomic analyses indicate that early fungi evolved digesting cell walls of algal ancestors of land plants.</title>
        <authorList>
            <person name="Chang Y."/>
            <person name="Wang S."/>
            <person name="Sekimoto S."/>
            <person name="Aerts A.L."/>
            <person name="Choi C."/>
            <person name="Clum A."/>
            <person name="LaButti K.M."/>
            <person name="Lindquist E.A."/>
            <person name="Yee Ngan C."/>
            <person name="Ohm R.A."/>
            <person name="Salamov A.A."/>
            <person name="Grigoriev I.V."/>
            <person name="Spatafora J.W."/>
            <person name="Berbee M.L."/>
        </authorList>
    </citation>
    <scope>NUCLEOTIDE SEQUENCE [LARGE SCALE GENOMIC DNA]</scope>
    <source>
        <strain evidence="1 2">NRRL 28638</strain>
    </source>
</reference>
<dbReference type="Proteomes" id="UP000070444">
    <property type="component" value="Unassembled WGS sequence"/>
</dbReference>
<evidence type="ECO:0000313" key="2">
    <source>
        <dbReference type="Proteomes" id="UP000070444"/>
    </source>
</evidence>